<name>A0A6P7Z040_9AMPH</name>
<sequence length="322" mass="36172">MFAFGAHTSARDYQRDMGMDQARDPKKDRHLPGLEDRHDSGLDSMKDDDYDKMMEELKDLKIEPNNLHPAQPTEPWKEQVTEDRDTILHMAIIHEEEALALEAIKQAVGDSTFLNFQNNLKQTPLHLAAITEKPEIAQALLQAGCDPEVRDFRGNTALHIACEQGSLRGVGVLTQYSKSHQVQALLKCINYNGHTCLHLASIHGFLAIVENLISLGADINAQEPCNGRTALHLAVDLQNEALVSLLVRKGADVNKVTYQGYSPYQLTWGRENTSIQKQLEQLTLNSLHMLPDSEEEDSYESEYSDDEAMYDDCIFGGQPLMR</sequence>
<dbReference type="FunCoup" id="A0A6P7Z040">
    <property type="interactions" value="1601"/>
</dbReference>
<evidence type="ECO:0000256" key="2">
    <source>
        <dbReference type="ARBA" id="ARBA00004496"/>
    </source>
</evidence>
<dbReference type="GO" id="GO:0005829">
    <property type="term" value="C:cytosol"/>
    <property type="evidence" value="ECO:0007669"/>
    <property type="project" value="TreeGrafter"/>
</dbReference>
<keyword evidence="6" id="KW-0677">Repeat</keyword>
<comment type="function">
    <text evidence="13">Inhibits the activity of dimeric NF-kappa-B/REL complexes by trapping REL (RELA/p65 and NFKB1/p50) dimers in the cytoplasm by masking their nuclear localization signals. On cellular stimulation by immune and pro-inflammatory responses, becomes phosphorylated promoting ubiquitination and degradation, enabling the dimeric RELA to translocate to the nucleus and activate transcription.</text>
</comment>
<evidence type="ECO:0000256" key="1">
    <source>
        <dbReference type="ARBA" id="ARBA00004123"/>
    </source>
</evidence>
<keyword evidence="9" id="KW-0539">Nucleus</keyword>
<evidence type="ECO:0000256" key="11">
    <source>
        <dbReference type="ARBA" id="ARBA00041123"/>
    </source>
</evidence>
<keyword evidence="8 14" id="KW-0040">ANK repeat</keyword>
<evidence type="ECO:0000256" key="8">
    <source>
        <dbReference type="ARBA" id="ARBA00023043"/>
    </source>
</evidence>
<dbReference type="InterPro" id="IPR051070">
    <property type="entry name" value="NF-kappa-B_inhibitor"/>
</dbReference>
<dbReference type="InterPro" id="IPR036770">
    <property type="entry name" value="Ankyrin_rpt-contain_sf"/>
</dbReference>
<dbReference type="PANTHER" id="PTHR46680">
    <property type="entry name" value="NF-KAPPA-B INHIBITOR ALPHA"/>
    <property type="match status" value="1"/>
</dbReference>
<evidence type="ECO:0000313" key="17">
    <source>
        <dbReference type="RefSeq" id="XP_030070578.1"/>
    </source>
</evidence>
<dbReference type="RefSeq" id="XP_030070578.1">
    <property type="nucleotide sequence ID" value="XM_030214718.1"/>
</dbReference>
<keyword evidence="7" id="KW-0832">Ubl conjugation</keyword>
<reference evidence="17" key="1">
    <citation type="submission" date="2025-08" db="UniProtKB">
        <authorList>
            <consortium name="RefSeq"/>
        </authorList>
    </citation>
    <scope>IDENTIFICATION</scope>
</reference>
<dbReference type="Proteomes" id="UP000515156">
    <property type="component" value="Chromosome 9"/>
</dbReference>
<organism evidence="16 17">
    <name type="scientific">Microcaecilia unicolor</name>
    <dbReference type="NCBI Taxonomy" id="1415580"/>
    <lineage>
        <taxon>Eukaryota</taxon>
        <taxon>Metazoa</taxon>
        <taxon>Chordata</taxon>
        <taxon>Craniata</taxon>
        <taxon>Vertebrata</taxon>
        <taxon>Euteleostomi</taxon>
        <taxon>Amphibia</taxon>
        <taxon>Gymnophiona</taxon>
        <taxon>Siphonopidae</taxon>
        <taxon>Microcaecilia</taxon>
    </lineage>
</organism>
<evidence type="ECO:0000256" key="7">
    <source>
        <dbReference type="ARBA" id="ARBA00022843"/>
    </source>
</evidence>
<dbReference type="FunFam" id="1.25.40.20:FF:000124">
    <property type="entry name" value="NF-kappa-B inhibitor alpha isoform X2"/>
    <property type="match status" value="1"/>
</dbReference>
<dbReference type="OrthoDB" id="20727at2759"/>
<dbReference type="CTD" id="4792"/>
<dbReference type="PRINTS" id="PR01415">
    <property type="entry name" value="ANKYRIN"/>
</dbReference>
<comment type="similarity">
    <text evidence="10">Belongs to the NF-kappa-B inhibitor family.</text>
</comment>
<dbReference type="InParanoid" id="A0A6P7Z040"/>
<evidence type="ECO:0000256" key="9">
    <source>
        <dbReference type="ARBA" id="ARBA00023242"/>
    </source>
</evidence>
<evidence type="ECO:0000256" key="3">
    <source>
        <dbReference type="ARBA" id="ARBA00022490"/>
    </source>
</evidence>
<dbReference type="SUPFAM" id="SSF48403">
    <property type="entry name" value="Ankyrin repeat"/>
    <property type="match status" value="1"/>
</dbReference>
<dbReference type="SMART" id="SM00248">
    <property type="entry name" value="ANK"/>
    <property type="match status" value="5"/>
</dbReference>
<feature type="repeat" description="ANK" evidence="14">
    <location>
        <begin position="120"/>
        <end position="152"/>
    </location>
</feature>
<gene>
    <name evidence="17" type="primary">NFKBIA</name>
</gene>
<dbReference type="KEGG" id="muo:115477680"/>
<protein>
    <recommendedName>
        <fullName evidence="11">NF-kappa-B inhibitor alpha</fullName>
    </recommendedName>
    <alternativeName>
        <fullName evidence="12">I-kappa-B-alpha</fullName>
    </alternativeName>
</protein>
<dbReference type="Gene3D" id="1.25.40.20">
    <property type="entry name" value="Ankyrin repeat-containing domain"/>
    <property type="match status" value="1"/>
</dbReference>
<evidence type="ECO:0000256" key="6">
    <source>
        <dbReference type="ARBA" id="ARBA00022737"/>
    </source>
</evidence>
<dbReference type="GO" id="GO:0071356">
    <property type="term" value="P:cellular response to tumor necrosis factor"/>
    <property type="evidence" value="ECO:0007669"/>
    <property type="project" value="TreeGrafter"/>
</dbReference>
<evidence type="ECO:0000256" key="5">
    <source>
        <dbReference type="ARBA" id="ARBA00022553"/>
    </source>
</evidence>
<keyword evidence="16" id="KW-1185">Reference proteome</keyword>
<dbReference type="PANTHER" id="PTHR46680:SF1">
    <property type="entry name" value="NF-KAPPA-B INHIBITOR ALPHA"/>
    <property type="match status" value="1"/>
</dbReference>
<evidence type="ECO:0000256" key="15">
    <source>
        <dbReference type="SAM" id="MobiDB-lite"/>
    </source>
</evidence>
<proteinExistence type="inferred from homology"/>
<accession>A0A6P7Z040</accession>
<dbReference type="GO" id="GO:0051059">
    <property type="term" value="F:NF-kappaB binding"/>
    <property type="evidence" value="ECO:0007669"/>
    <property type="project" value="TreeGrafter"/>
</dbReference>
<keyword evidence="3" id="KW-0963">Cytoplasm</keyword>
<dbReference type="InterPro" id="IPR002110">
    <property type="entry name" value="Ankyrin_rpt"/>
</dbReference>
<feature type="region of interest" description="Disordered" evidence="15">
    <location>
        <begin position="1"/>
        <end position="47"/>
    </location>
</feature>
<dbReference type="PROSITE" id="PS50088">
    <property type="entry name" value="ANK_REPEAT"/>
    <property type="match status" value="3"/>
</dbReference>
<evidence type="ECO:0000256" key="12">
    <source>
        <dbReference type="ARBA" id="ARBA00041987"/>
    </source>
</evidence>
<evidence type="ECO:0000313" key="16">
    <source>
        <dbReference type="Proteomes" id="UP000515156"/>
    </source>
</evidence>
<comment type="subcellular location">
    <subcellularLocation>
        <location evidence="2">Cytoplasm</location>
    </subcellularLocation>
    <subcellularLocation>
        <location evidence="1">Nucleus</location>
    </subcellularLocation>
</comment>
<dbReference type="Pfam" id="PF12796">
    <property type="entry name" value="Ank_2"/>
    <property type="match status" value="2"/>
</dbReference>
<dbReference type="GO" id="GO:0005634">
    <property type="term" value="C:nucleus"/>
    <property type="evidence" value="ECO:0007669"/>
    <property type="project" value="UniProtKB-SubCell"/>
</dbReference>
<feature type="compositionally biased region" description="Basic and acidic residues" evidence="15">
    <location>
        <begin position="9"/>
        <end position="47"/>
    </location>
</feature>
<dbReference type="AlphaFoldDB" id="A0A6P7Z040"/>
<feature type="repeat" description="ANK" evidence="14">
    <location>
        <begin position="192"/>
        <end position="224"/>
    </location>
</feature>
<dbReference type="GO" id="GO:0034142">
    <property type="term" value="P:toll-like receptor 4 signaling pathway"/>
    <property type="evidence" value="ECO:0007669"/>
    <property type="project" value="TreeGrafter"/>
</dbReference>
<dbReference type="GeneID" id="115477680"/>
<evidence type="ECO:0000256" key="4">
    <source>
        <dbReference type="ARBA" id="ARBA00022499"/>
    </source>
</evidence>
<evidence type="ECO:0000256" key="13">
    <source>
        <dbReference type="ARBA" id="ARBA00045368"/>
    </source>
</evidence>
<evidence type="ECO:0000256" key="14">
    <source>
        <dbReference type="PROSITE-ProRule" id="PRU00023"/>
    </source>
</evidence>
<keyword evidence="5" id="KW-0597">Phosphoprotein</keyword>
<feature type="repeat" description="ANK" evidence="14">
    <location>
        <begin position="226"/>
        <end position="258"/>
    </location>
</feature>
<dbReference type="PROSITE" id="PS50297">
    <property type="entry name" value="ANK_REP_REGION"/>
    <property type="match status" value="3"/>
</dbReference>
<evidence type="ECO:0000256" key="10">
    <source>
        <dbReference type="ARBA" id="ARBA00038439"/>
    </source>
</evidence>
<keyword evidence="4" id="KW-1017">Isopeptide bond</keyword>